<dbReference type="AlphaFoldDB" id="A0AAE0KTQ2"/>
<feature type="region of interest" description="Disordered" evidence="1">
    <location>
        <begin position="147"/>
        <end position="169"/>
    </location>
</feature>
<evidence type="ECO:0000313" key="3">
    <source>
        <dbReference type="Proteomes" id="UP001190700"/>
    </source>
</evidence>
<proteinExistence type="predicted"/>
<reference evidence="2 3" key="1">
    <citation type="journal article" date="2015" name="Genome Biol. Evol.">
        <title>Comparative Genomics of a Bacterivorous Green Alga Reveals Evolutionary Causalities and Consequences of Phago-Mixotrophic Mode of Nutrition.</title>
        <authorList>
            <person name="Burns J.A."/>
            <person name="Paasch A."/>
            <person name="Narechania A."/>
            <person name="Kim E."/>
        </authorList>
    </citation>
    <scope>NUCLEOTIDE SEQUENCE [LARGE SCALE GENOMIC DNA]</scope>
    <source>
        <strain evidence="2 3">PLY_AMNH</strain>
    </source>
</reference>
<accession>A0AAE0KTQ2</accession>
<keyword evidence="3" id="KW-1185">Reference proteome</keyword>
<feature type="compositionally biased region" description="Polar residues" evidence="1">
    <location>
        <begin position="154"/>
        <end position="163"/>
    </location>
</feature>
<gene>
    <name evidence="2" type="ORF">CYMTET_30863</name>
</gene>
<comment type="caution">
    <text evidence="2">The sequence shown here is derived from an EMBL/GenBank/DDBJ whole genome shotgun (WGS) entry which is preliminary data.</text>
</comment>
<sequence>MSHFRRKRASLDSGYGTWEAAARRLVGPPLGVHFLAAWVAEVRRRDVSPTEVHVVELRWRGRQWLAVTPIPCHECISCAADSSSGSGSSERAEKQHLKHAPSQCEARAEGKVGDTNHWTLASSNFTSGLTFPMVGKMTAAVMSSEGGPMEFLDSTPQAKQNVPGNDAEY</sequence>
<name>A0AAE0KTQ2_9CHLO</name>
<organism evidence="2 3">
    <name type="scientific">Cymbomonas tetramitiformis</name>
    <dbReference type="NCBI Taxonomy" id="36881"/>
    <lineage>
        <taxon>Eukaryota</taxon>
        <taxon>Viridiplantae</taxon>
        <taxon>Chlorophyta</taxon>
        <taxon>Pyramimonadophyceae</taxon>
        <taxon>Pyramimonadales</taxon>
        <taxon>Pyramimonadaceae</taxon>
        <taxon>Cymbomonas</taxon>
    </lineage>
</organism>
<protein>
    <submittedName>
        <fullName evidence="2">Uncharacterized protein</fullName>
    </submittedName>
</protein>
<evidence type="ECO:0000256" key="1">
    <source>
        <dbReference type="SAM" id="MobiDB-lite"/>
    </source>
</evidence>
<dbReference type="EMBL" id="LGRX02018095">
    <property type="protein sequence ID" value="KAK3260165.1"/>
    <property type="molecule type" value="Genomic_DNA"/>
</dbReference>
<evidence type="ECO:0000313" key="2">
    <source>
        <dbReference type="EMBL" id="KAK3260165.1"/>
    </source>
</evidence>
<dbReference type="Proteomes" id="UP001190700">
    <property type="component" value="Unassembled WGS sequence"/>
</dbReference>